<keyword evidence="3" id="KW-0520">NAD</keyword>
<keyword evidence="2 4" id="KW-0560">Oxidoreductase</keyword>
<feature type="active site" evidence="5">
    <location>
        <position position="229"/>
    </location>
</feature>
<evidence type="ECO:0000259" key="6">
    <source>
        <dbReference type="Pfam" id="PF00171"/>
    </source>
</evidence>
<dbReference type="GO" id="GO:0004029">
    <property type="term" value="F:aldehyde dehydrogenase (NAD+) activity"/>
    <property type="evidence" value="ECO:0007669"/>
    <property type="project" value="TreeGrafter"/>
</dbReference>
<dbReference type="AlphaFoldDB" id="Q3APS0"/>
<evidence type="ECO:0000256" key="4">
    <source>
        <dbReference type="PIRNR" id="PIRNR036492"/>
    </source>
</evidence>
<dbReference type="GO" id="GO:0006081">
    <property type="term" value="P:aldehyde metabolic process"/>
    <property type="evidence" value="ECO:0007669"/>
    <property type="project" value="InterPro"/>
</dbReference>
<protein>
    <recommendedName>
        <fullName evidence="4">Aldehyde dehydrogenase</fullName>
    </recommendedName>
</protein>
<dbReference type="FunFam" id="3.40.605.10:FF:000004">
    <property type="entry name" value="Aldehyde dehydrogenase"/>
    <property type="match status" value="1"/>
</dbReference>
<gene>
    <name evidence="7" type="ordered locus">Cag_1754</name>
</gene>
<reference evidence="7" key="1">
    <citation type="submission" date="2005-08" db="EMBL/GenBank/DDBJ databases">
        <title>Complete sequence of Chlorobium chlorochromatii CaD3.</title>
        <authorList>
            <person name="Copeland A."/>
            <person name="Lucas S."/>
            <person name="Lapidus A."/>
            <person name="Barry K."/>
            <person name="Detter J.C."/>
            <person name="Glavina T."/>
            <person name="Hammon N."/>
            <person name="Israni S."/>
            <person name="Pitluck S."/>
            <person name="Bryant D."/>
            <person name="Schmutz J."/>
            <person name="Larimer F."/>
            <person name="Land M."/>
            <person name="Kyrpides N."/>
            <person name="Ivanova N."/>
            <person name="Richardson P."/>
        </authorList>
    </citation>
    <scope>NUCLEOTIDE SEQUENCE [LARGE SCALE GENOMIC DNA]</scope>
    <source>
        <strain evidence="7">CaD3</strain>
    </source>
</reference>
<dbReference type="FunFam" id="3.40.309.10:FF:000003">
    <property type="entry name" value="Aldehyde dehydrogenase"/>
    <property type="match status" value="1"/>
</dbReference>
<dbReference type="InterPro" id="IPR016162">
    <property type="entry name" value="Ald_DH_N"/>
</dbReference>
<dbReference type="InterPro" id="IPR015590">
    <property type="entry name" value="Aldehyde_DH_dom"/>
</dbReference>
<dbReference type="PANTHER" id="PTHR43570">
    <property type="entry name" value="ALDEHYDE DEHYDROGENASE"/>
    <property type="match status" value="1"/>
</dbReference>
<evidence type="ECO:0000256" key="3">
    <source>
        <dbReference type="ARBA" id="ARBA00023027"/>
    </source>
</evidence>
<dbReference type="PANTHER" id="PTHR43570:SF16">
    <property type="entry name" value="ALDEHYDE DEHYDROGENASE TYPE III, ISOFORM Q"/>
    <property type="match status" value="1"/>
</dbReference>
<dbReference type="Gene3D" id="3.40.309.10">
    <property type="entry name" value="Aldehyde Dehydrogenase, Chain A, domain 2"/>
    <property type="match status" value="1"/>
</dbReference>
<organism evidence="7">
    <name type="scientific">Chlorobium chlorochromatii (strain CaD3)</name>
    <dbReference type="NCBI Taxonomy" id="340177"/>
    <lineage>
        <taxon>Bacteria</taxon>
        <taxon>Pseudomonadati</taxon>
        <taxon>Chlorobiota</taxon>
        <taxon>Chlorobiia</taxon>
        <taxon>Chlorobiales</taxon>
        <taxon>Chlorobiaceae</taxon>
        <taxon>Chlorobium/Pelodictyon group</taxon>
        <taxon>Chlorobium</taxon>
    </lineage>
</organism>
<dbReference type="SUPFAM" id="SSF53720">
    <property type="entry name" value="ALDH-like"/>
    <property type="match status" value="1"/>
</dbReference>
<dbReference type="HOGENOM" id="CLU_005391_3_1_10"/>
<proteinExistence type="inferred from homology"/>
<feature type="active site" evidence="5">
    <location>
        <position position="263"/>
    </location>
</feature>
<evidence type="ECO:0000256" key="5">
    <source>
        <dbReference type="PIRSR" id="PIRSR036492-1"/>
    </source>
</evidence>
<dbReference type="PIRSF" id="PIRSF036492">
    <property type="entry name" value="ALDH"/>
    <property type="match status" value="1"/>
</dbReference>
<dbReference type="CDD" id="cd07087">
    <property type="entry name" value="ALDH_F3-13-14_CALDH-like"/>
    <property type="match status" value="1"/>
</dbReference>
<dbReference type="EMBL" id="CP000108">
    <property type="protein sequence ID" value="ABB29005.1"/>
    <property type="molecule type" value="Genomic_DNA"/>
</dbReference>
<evidence type="ECO:0000256" key="2">
    <source>
        <dbReference type="ARBA" id="ARBA00023002"/>
    </source>
</evidence>
<evidence type="ECO:0000313" key="7">
    <source>
        <dbReference type="EMBL" id="ABB29005.1"/>
    </source>
</evidence>
<accession>Q3APS0</accession>
<dbReference type="Gene3D" id="3.40.605.10">
    <property type="entry name" value="Aldehyde Dehydrogenase, Chain A, domain 1"/>
    <property type="match status" value="1"/>
</dbReference>
<dbReference type="InterPro" id="IPR016163">
    <property type="entry name" value="Ald_DH_C"/>
</dbReference>
<feature type="domain" description="Aldehyde dehydrogenase" evidence="6">
    <location>
        <begin position="31"/>
        <end position="445"/>
    </location>
</feature>
<dbReference type="PROSITE" id="PS00070">
    <property type="entry name" value="ALDEHYDE_DEHYDR_CYS"/>
    <property type="match status" value="1"/>
</dbReference>
<dbReference type="InterPro" id="IPR012394">
    <property type="entry name" value="Aldehyde_DH_NAD(P)"/>
</dbReference>
<name>Q3APS0_CHLCH</name>
<dbReference type="Pfam" id="PF00171">
    <property type="entry name" value="Aldedh"/>
    <property type="match status" value="1"/>
</dbReference>
<dbReference type="KEGG" id="cch:Cag_1754"/>
<dbReference type="InterPro" id="IPR016160">
    <property type="entry name" value="Ald_DH_CS_CYS"/>
</dbReference>
<dbReference type="GO" id="GO:0005737">
    <property type="term" value="C:cytoplasm"/>
    <property type="evidence" value="ECO:0007669"/>
    <property type="project" value="TreeGrafter"/>
</dbReference>
<sequence>MRFISTPFVTIPILLSVFQSISIPQQLATLRETFQHGQTQQLYWRHAQLQALRAFLVEREAAIAEALRADLRKSSAESFLYENKVVQGEIHYALRHLTAWTTLRRPKVPLLYQPAKAQVVREPYGVALIMGAWNYPLQLCLAPLVSALAAGNCAIIKPSEHAPHTSALLAQELRRYLDANAVVVVEGAVDVAKALLAERFDVIFYTGSYAVGREVMAAAAHHVTPLTLELGGKCPCLVEQTSNYQIVARRIVWAKFLNAGQTCLAPDYVLVHEHEEEALLQALAAAIHHFYGSDPSQSPNYSRIINRHHTERLAALLADGTIYTGGQAAIDDCYLAPTILSKVHPESALLCEEIFGPILPIIIYRTLNEALAIMRTHSEPLAVYLFSDNRQVQAEVVHRSRSGGVCINDVLMHAALHSMPFGGLGSSGFGAYHGKAGFDAFSYERSILHRSLHPDPTLRYPPYHGWRYKLLRWATEHLGG</sequence>
<comment type="similarity">
    <text evidence="1 4">Belongs to the aldehyde dehydrogenase family.</text>
</comment>
<dbReference type="InterPro" id="IPR016161">
    <property type="entry name" value="Ald_DH/histidinol_DH"/>
</dbReference>
<dbReference type="STRING" id="340177.Cag_1754"/>
<evidence type="ECO:0000256" key="1">
    <source>
        <dbReference type="ARBA" id="ARBA00009986"/>
    </source>
</evidence>
<dbReference type="eggNOG" id="COG1012">
    <property type="taxonomic scope" value="Bacteria"/>
</dbReference>